<dbReference type="AlphaFoldDB" id="A0A7W5ET03"/>
<comment type="similarity">
    <text evidence="1 3">Belongs to the pirin family.</text>
</comment>
<dbReference type="InterPro" id="IPR014710">
    <property type="entry name" value="RmlC-like_jellyroll"/>
</dbReference>
<dbReference type="PANTHER" id="PTHR13903:SF8">
    <property type="entry name" value="PIRIN"/>
    <property type="match status" value="1"/>
</dbReference>
<dbReference type="InterPro" id="IPR008778">
    <property type="entry name" value="Pirin_C_dom"/>
</dbReference>
<dbReference type="Gene3D" id="2.60.120.10">
    <property type="entry name" value="Jelly Rolls"/>
    <property type="match status" value="2"/>
</dbReference>
<organism evidence="7 8">
    <name type="scientific">Halomonas stenophila</name>
    <dbReference type="NCBI Taxonomy" id="795312"/>
    <lineage>
        <taxon>Bacteria</taxon>
        <taxon>Pseudomonadati</taxon>
        <taxon>Pseudomonadota</taxon>
        <taxon>Gammaproteobacteria</taxon>
        <taxon>Oceanospirillales</taxon>
        <taxon>Halomonadaceae</taxon>
        <taxon>Halomonas</taxon>
    </lineage>
</organism>
<evidence type="ECO:0000256" key="4">
    <source>
        <dbReference type="SAM" id="MobiDB-lite"/>
    </source>
</evidence>
<keyword evidence="2" id="KW-0479">Metal-binding</keyword>
<evidence type="ECO:0000313" key="7">
    <source>
        <dbReference type="EMBL" id="MBB3230894.1"/>
    </source>
</evidence>
<protein>
    <recommendedName>
        <fullName evidence="9">Pirin family protein</fullName>
    </recommendedName>
</protein>
<name>A0A7W5ET03_9GAMM</name>
<keyword evidence="2" id="KW-0408">Iron</keyword>
<evidence type="ECO:0000256" key="1">
    <source>
        <dbReference type="ARBA" id="ARBA00008416"/>
    </source>
</evidence>
<feature type="domain" description="Pirin N-terminal" evidence="5">
    <location>
        <begin position="37"/>
        <end position="123"/>
    </location>
</feature>
<dbReference type="SUPFAM" id="SSF51182">
    <property type="entry name" value="RmlC-like cupins"/>
    <property type="match status" value="1"/>
</dbReference>
<comment type="cofactor">
    <cofactor evidence="2">
        <name>Fe cation</name>
        <dbReference type="ChEBI" id="CHEBI:24875"/>
    </cofactor>
    <text evidence="2">Binds 1 Fe cation per subunit.</text>
</comment>
<dbReference type="Proteomes" id="UP000518892">
    <property type="component" value="Unassembled WGS sequence"/>
</dbReference>
<evidence type="ECO:0008006" key="9">
    <source>
        <dbReference type="Google" id="ProtNLM"/>
    </source>
</evidence>
<dbReference type="Pfam" id="PF02678">
    <property type="entry name" value="Pirin"/>
    <property type="match status" value="1"/>
</dbReference>
<dbReference type="RefSeq" id="WP_183383398.1">
    <property type="nucleotide sequence ID" value="NZ_JACHXR010000004.1"/>
</dbReference>
<feature type="region of interest" description="Disordered" evidence="4">
    <location>
        <begin position="1"/>
        <end position="24"/>
    </location>
</feature>
<dbReference type="InterPro" id="IPR003829">
    <property type="entry name" value="Pirin_N_dom"/>
</dbReference>
<feature type="binding site" evidence="2">
    <location>
        <position position="63"/>
    </location>
    <ligand>
        <name>Fe cation</name>
        <dbReference type="ChEBI" id="CHEBI:24875"/>
    </ligand>
</feature>
<accession>A0A7W5ET03</accession>
<dbReference type="InterPro" id="IPR011051">
    <property type="entry name" value="RmlC_Cupin_sf"/>
</dbReference>
<dbReference type="CDD" id="cd02909">
    <property type="entry name" value="cupin_pirin_N"/>
    <property type="match status" value="1"/>
</dbReference>
<gene>
    <name evidence="7" type="ORF">FHR97_001746</name>
</gene>
<feature type="binding site" evidence="2">
    <location>
        <position position="61"/>
    </location>
    <ligand>
        <name>Fe cation</name>
        <dbReference type="ChEBI" id="CHEBI:24875"/>
    </ligand>
</feature>
<dbReference type="GO" id="GO:0046872">
    <property type="term" value="F:metal ion binding"/>
    <property type="evidence" value="ECO:0007669"/>
    <property type="project" value="UniProtKB-KW"/>
</dbReference>
<evidence type="ECO:0000259" key="6">
    <source>
        <dbReference type="Pfam" id="PF05726"/>
    </source>
</evidence>
<dbReference type="InterPro" id="IPR012093">
    <property type="entry name" value="Pirin"/>
</dbReference>
<evidence type="ECO:0000256" key="2">
    <source>
        <dbReference type="PIRSR" id="PIRSR006232-1"/>
    </source>
</evidence>
<evidence type="ECO:0000313" key="8">
    <source>
        <dbReference type="Proteomes" id="UP000518892"/>
    </source>
</evidence>
<sequence>MPASATTRRIARRLSSQPSQDGDGVAIRRLHDFGGGLDPFLMLDELEAAPDDDDIGGFPPHPHRGIQTLTYALRGGLRHEDHLGHHSSIGAGDAQWMHTGRGIIHGETPFTDDGGLHAFQLWLNLAARDKLSTPTYRDVRAAEMPHLARPGAELIALGGDWRLADGEAIRGPLEALAGQGAMAHLHLAAGGALALENTATTLLVFVFDGRLAIADEAVSRGELVRLGPGERLPLASDSGAEALLLAGEPHGEPIAHYGPFVMNHRHELEQAMRDYRDGTFTAP</sequence>
<keyword evidence="8" id="KW-1185">Reference proteome</keyword>
<dbReference type="EMBL" id="JACHXR010000004">
    <property type="protein sequence ID" value="MBB3230894.1"/>
    <property type="molecule type" value="Genomic_DNA"/>
</dbReference>
<evidence type="ECO:0000259" key="5">
    <source>
        <dbReference type="Pfam" id="PF02678"/>
    </source>
</evidence>
<dbReference type="PIRSF" id="PIRSF006232">
    <property type="entry name" value="Pirin"/>
    <property type="match status" value="1"/>
</dbReference>
<feature type="binding site" evidence="2">
    <location>
        <position position="107"/>
    </location>
    <ligand>
        <name>Fe cation</name>
        <dbReference type="ChEBI" id="CHEBI:24875"/>
    </ligand>
</feature>
<evidence type="ECO:0000256" key="3">
    <source>
        <dbReference type="RuleBase" id="RU003457"/>
    </source>
</evidence>
<dbReference type="Pfam" id="PF05726">
    <property type="entry name" value="Pirin_C"/>
    <property type="match status" value="1"/>
</dbReference>
<dbReference type="PANTHER" id="PTHR13903">
    <property type="entry name" value="PIRIN-RELATED"/>
    <property type="match status" value="1"/>
</dbReference>
<feature type="binding site" evidence="2">
    <location>
        <position position="105"/>
    </location>
    <ligand>
        <name>Fe cation</name>
        <dbReference type="ChEBI" id="CHEBI:24875"/>
    </ligand>
</feature>
<reference evidence="7 8" key="1">
    <citation type="submission" date="2020-08" db="EMBL/GenBank/DDBJ databases">
        <title>Genomic Encyclopedia of Type Strains, Phase III (KMG-III): the genomes of soil and plant-associated and newly described type strains.</title>
        <authorList>
            <person name="Whitman W."/>
        </authorList>
    </citation>
    <scope>NUCLEOTIDE SEQUENCE [LARGE SCALE GENOMIC DNA]</scope>
    <source>
        <strain evidence="7 8">CECT 7744</strain>
    </source>
</reference>
<proteinExistence type="inferred from homology"/>
<comment type="caution">
    <text evidence="7">The sequence shown here is derived from an EMBL/GenBank/DDBJ whole genome shotgun (WGS) entry which is preliminary data.</text>
</comment>
<feature type="domain" description="Pirin C-terminal" evidence="6">
    <location>
        <begin position="183"/>
        <end position="280"/>
    </location>
</feature>